<dbReference type="Proteomes" id="UP000053268">
    <property type="component" value="Unassembled WGS sequence"/>
</dbReference>
<keyword evidence="3" id="KW-1185">Reference proteome</keyword>
<sequence length="149" mass="16957">MHPLIRKVHFYFPSFPKKKVGKGKRTQLGQVTLLCIVGTSTSKATLQHISDKVATHIKTLTEKAASTIHKLATDIDPKKLEQLDLLQIFTKKLAKKPHPELVLIDPYQVDRLKYYFEHAHGLKKPVPHTPIPPIRHPPPVPHKQYGIPH</sequence>
<gene>
    <name evidence="2" type="ORF">RR46_01892</name>
</gene>
<accession>A0A194QG63</accession>
<feature type="region of interest" description="Disordered" evidence="1">
    <location>
        <begin position="126"/>
        <end position="149"/>
    </location>
</feature>
<dbReference type="EMBL" id="KQ459054">
    <property type="protein sequence ID" value="KPJ03940.1"/>
    <property type="molecule type" value="Genomic_DNA"/>
</dbReference>
<reference evidence="2 3" key="1">
    <citation type="journal article" date="2015" name="Nat. Commun.">
        <title>Outbred genome sequencing and CRISPR/Cas9 gene editing in butterflies.</title>
        <authorList>
            <person name="Li X."/>
            <person name="Fan D."/>
            <person name="Zhang W."/>
            <person name="Liu G."/>
            <person name="Zhang L."/>
            <person name="Zhao L."/>
            <person name="Fang X."/>
            <person name="Chen L."/>
            <person name="Dong Y."/>
            <person name="Chen Y."/>
            <person name="Ding Y."/>
            <person name="Zhao R."/>
            <person name="Feng M."/>
            <person name="Zhu Y."/>
            <person name="Feng Y."/>
            <person name="Jiang X."/>
            <person name="Zhu D."/>
            <person name="Xiang H."/>
            <person name="Feng X."/>
            <person name="Li S."/>
            <person name="Wang J."/>
            <person name="Zhang G."/>
            <person name="Kronforst M.R."/>
            <person name="Wang W."/>
        </authorList>
    </citation>
    <scope>NUCLEOTIDE SEQUENCE [LARGE SCALE GENOMIC DNA]</scope>
    <source>
        <strain evidence="2">Ya'a_city_454_Px</strain>
        <tissue evidence="2">Whole body</tissue>
    </source>
</reference>
<evidence type="ECO:0000256" key="1">
    <source>
        <dbReference type="SAM" id="MobiDB-lite"/>
    </source>
</evidence>
<protein>
    <submittedName>
        <fullName evidence="2">Uncharacterized protein</fullName>
    </submittedName>
</protein>
<evidence type="ECO:0000313" key="3">
    <source>
        <dbReference type="Proteomes" id="UP000053268"/>
    </source>
</evidence>
<evidence type="ECO:0000313" key="2">
    <source>
        <dbReference type="EMBL" id="KPJ03940.1"/>
    </source>
</evidence>
<proteinExistence type="predicted"/>
<name>A0A194QG63_PAPXU</name>
<feature type="compositionally biased region" description="Pro residues" evidence="1">
    <location>
        <begin position="127"/>
        <end position="141"/>
    </location>
</feature>
<dbReference type="AlphaFoldDB" id="A0A194QG63"/>
<organism evidence="2 3">
    <name type="scientific">Papilio xuthus</name>
    <name type="common">Asian swallowtail butterfly</name>
    <dbReference type="NCBI Taxonomy" id="66420"/>
    <lineage>
        <taxon>Eukaryota</taxon>
        <taxon>Metazoa</taxon>
        <taxon>Ecdysozoa</taxon>
        <taxon>Arthropoda</taxon>
        <taxon>Hexapoda</taxon>
        <taxon>Insecta</taxon>
        <taxon>Pterygota</taxon>
        <taxon>Neoptera</taxon>
        <taxon>Endopterygota</taxon>
        <taxon>Lepidoptera</taxon>
        <taxon>Glossata</taxon>
        <taxon>Ditrysia</taxon>
        <taxon>Papilionoidea</taxon>
        <taxon>Papilionidae</taxon>
        <taxon>Papilioninae</taxon>
        <taxon>Papilio</taxon>
    </lineage>
</organism>